<keyword evidence="2" id="KW-1185">Reference proteome</keyword>
<evidence type="ECO:0000313" key="2">
    <source>
        <dbReference type="Proteomes" id="UP000276103"/>
    </source>
</evidence>
<gene>
    <name evidence="1" type="ORF">DSM107003_22340</name>
</gene>
<accession>A0A433USK6</accession>
<evidence type="ECO:0000313" key="1">
    <source>
        <dbReference type="EMBL" id="RUS96828.1"/>
    </source>
</evidence>
<dbReference type="AlphaFoldDB" id="A0A433USK6"/>
<reference evidence="1 2" key="1">
    <citation type="journal article" date="2019" name="Genome Biol. Evol.">
        <title>Day and night: Metabolic profiles and evolutionary relationships of six axenic non-marine cyanobacteria.</title>
        <authorList>
            <person name="Will S.E."/>
            <person name="Henke P."/>
            <person name="Boedeker C."/>
            <person name="Huang S."/>
            <person name="Brinkmann H."/>
            <person name="Rohde M."/>
            <person name="Jarek M."/>
            <person name="Friedl T."/>
            <person name="Seufert S."/>
            <person name="Schumacher M."/>
            <person name="Overmann J."/>
            <person name="Neumann-Schaal M."/>
            <person name="Petersen J."/>
        </authorList>
    </citation>
    <scope>NUCLEOTIDE SEQUENCE [LARGE SCALE GENOMIC DNA]</scope>
    <source>
        <strain evidence="1 2">SAG 1403-4b</strain>
    </source>
</reference>
<dbReference type="EMBL" id="RSCM01000006">
    <property type="protein sequence ID" value="RUS96828.1"/>
    <property type="molecule type" value="Genomic_DNA"/>
</dbReference>
<comment type="caution">
    <text evidence="1">The sequence shown here is derived from an EMBL/GenBank/DDBJ whole genome shotgun (WGS) entry which is preliminary data.</text>
</comment>
<sequence length="76" mass="8760">MKNWLHKLCVGLLCCAIFVFGWHNRVLAEEITSNSTPILKAQLAQLEVSQNVYDYLLRYQPETYNTIRVGGQCPPY</sequence>
<proteinExistence type="predicted"/>
<dbReference type="RefSeq" id="WP_241993485.1">
    <property type="nucleotide sequence ID" value="NZ_RSCM01000006.1"/>
</dbReference>
<name>A0A433USK6_ANAVA</name>
<protein>
    <submittedName>
        <fullName evidence="1">Uncharacterized protein</fullName>
    </submittedName>
</protein>
<organism evidence="1 2">
    <name type="scientific">Trichormus variabilis SAG 1403-4b</name>
    <dbReference type="NCBI Taxonomy" id="447716"/>
    <lineage>
        <taxon>Bacteria</taxon>
        <taxon>Bacillati</taxon>
        <taxon>Cyanobacteriota</taxon>
        <taxon>Cyanophyceae</taxon>
        <taxon>Nostocales</taxon>
        <taxon>Nostocaceae</taxon>
        <taxon>Trichormus</taxon>
    </lineage>
</organism>
<dbReference type="Proteomes" id="UP000276103">
    <property type="component" value="Unassembled WGS sequence"/>
</dbReference>